<dbReference type="EMBL" id="BAAAGG010000022">
    <property type="protein sequence ID" value="GAA0764203.1"/>
    <property type="molecule type" value="Genomic_DNA"/>
</dbReference>
<dbReference type="InterPro" id="IPR036514">
    <property type="entry name" value="SGNH_hydro_sf"/>
</dbReference>
<protein>
    <submittedName>
        <fullName evidence="2">SGNH/GDSL hydrolase family protein</fullName>
    </submittedName>
</protein>
<evidence type="ECO:0000313" key="2">
    <source>
        <dbReference type="EMBL" id="GAA0764203.1"/>
    </source>
</evidence>
<dbReference type="GO" id="GO:0016787">
    <property type="term" value="F:hydrolase activity"/>
    <property type="evidence" value="ECO:0007669"/>
    <property type="project" value="UniProtKB-KW"/>
</dbReference>
<comment type="caution">
    <text evidence="2">The sequence shown here is derived from an EMBL/GenBank/DDBJ whole genome shotgun (WGS) entry which is preliminary data.</text>
</comment>
<gene>
    <name evidence="2" type="ORF">GCM10009433_26350</name>
</gene>
<keyword evidence="2" id="KW-0378">Hydrolase</keyword>
<name>A0ABP3VMK8_9FLAO</name>
<organism evidence="2 3">
    <name type="scientific">Psychroflexus lacisalsi</name>
    <dbReference type="NCBI Taxonomy" id="503928"/>
    <lineage>
        <taxon>Bacteria</taxon>
        <taxon>Pseudomonadati</taxon>
        <taxon>Bacteroidota</taxon>
        <taxon>Flavobacteriia</taxon>
        <taxon>Flavobacteriales</taxon>
        <taxon>Flavobacteriaceae</taxon>
        <taxon>Psychroflexus</taxon>
    </lineage>
</organism>
<evidence type="ECO:0000313" key="3">
    <source>
        <dbReference type="Proteomes" id="UP001500185"/>
    </source>
</evidence>
<keyword evidence="3" id="KW-1185">Reference proteome</keyword>
<reference evidence="3" key="1">
    <citation type="journal article" date="2019" name="Int. J. Syst. Evol. Microbiol.">
        <title>The Global Catalogue of Microorganisms (GCM) 10K type strain sequencing project: providing services to taxonomists for standard genome sequencing and annotation.</title>
        <authorList>
            <consortium name="The Broad Institute Genomics Platform"/>
            <consortium name="The Broad Institute Genome Sequencing Center for Infectious Disease"/>
            <person name="Wu L."/>
            <person name="Ma J."/>
        </authorList>
    </citation>
    <scope>NUCLEOTIDE SEQUENCE [LARGE SCALE GENOMIC DNA]</scope>
    <source>
        <strain evidence="3">JCM 16231</strain>
    </source>
</reference>
<dbReference type="Proteomes" id="UP001500185">
    <property type="component" value="Unassembled WGS sequence"/>
</dbReference>
<sequence length="222" mass="25795">MKKIIVLISLSVMSKSFSQEPIKYLALGDSYTIGEQVPEENSWPFQLTSHLNTKSFKVEDTEIIAVTGWRTDELLDSIATENYKPNSFDLVSLLIGVNNQYQKKPFKQFKKEFEVLLQTAISLSAHDEKGVFIVGIPDYSLSKFAQDEKLRRVSSRLKRYNRYIQKMSQRYAVAFYPLQKLSKPLHKNQDMLAEDFLHPSGEQYRVWVDSFKDRVVDQLNNL</sequence>
<dbReference type="Pfam" id="PF13472">
    <property type="entry name" value="Lipase_GDSL_2"/>
    <property type="match status" value="1"/>
</dbReference>
<dbReference type="CDD" id="cd01832">
    <property type="entry name" value="SGNH_hydrolase_like_1"/>
    <property type="match status" value="1"/>
</dbReference>
<proteinExistence type="predicted"/>
<dbReference type="InterPro" id="IPR013830">
    <property type="entry name" value="SGNH_hydro"/>
</dbReference>
<dbReference type="RefSeq" id="WP_224454826.1">
    <property type="nucleotide sequence ID" value="NZ_BAAAGG010000022.1"/>
</dbReference>
<accession>A0ABP3VMK8</accession>
<feature type="domain" description="SGNH hydrolase-type esterase" evidence="1">
    <location>
        <begin position="26"/>
        <end position="206"/>
    </location>
</feature>
<dbReference type="SUPFAM" id="SSF52266">
    <property type="entry name" value="SGNH hydrolase"/>
    <property type="match status" value="1"/>
</dbReference>
<evidence type="ECO:0000259" key="1">
    <source>
        <dbReference type="Pfam" id="PF13472"/>
    </source>
</evidence>
<dbReference type="Gene3D" id="3.40.50.1110">
    <property type="entry name" value="SGNH hydrolase"/>
    <property type="match status" value="1"/>
</dbReference>